<name>B7QD93_IXOSC</name>
<dbReference type="GO" id="GO:0098794">
    <property type="term" value="C:postsynapse"/>
    <property type="evidence" value="ECO:0007669"/>
    <property type="project" value="GOC"/>
</dbReference>
<sequence>PTIVRTNMYIRSLYDICDTDMSFKVQITFRLQWVDKRLTFDDLGGQIRFLNVYDVSRLWIPDIFFVHEREGHFHEVIRPNSLVRIYPDGSILYSVRLSLKLSCPMNFRKYPFDKQQCEIRMESYGHSAESLAFLWKEVDPVQVTRSLYIPEYRLERFRTEYAAEAMSTGNYSCLKVIFDFQRESSNTIVRVYIPCIMMVILSWVPLWLNNKSSFMRVIVPFLILMVFANAISQFNHNEAPKTSYTKAVDVWTGICLTYAFAVVVYVTILDYLIRHGDSDGQNETPTPDVGGK</sequence>
<keyword evidence="5 11" id="KW-0812">Transmembrane</keyword>
<feature type="domain" description="Neurotransmitter-gated ion-channel ligand-binding" evidence="12">
    <location>
        <begin position="1"/>
        <end position="182"/>
    </location>
</feature>
<accession>B7QD93</accession>
<dbReference type="HOGENOM" id="CLU_010920_3_0_1"/>
<keyword evidence="9 11" id="KW-0472">Membrane</keyword>
<dbReference type="AlphaFoldDB" id="B7QD93"/>
<organism>
    <name type="scientific">Ixodes scapularis</name>
    <name type="common">Black-legged tick</name>
    <name type="synonym">Deer tick</name>
    <dbReference type="NCBI Taxonomy" id="6945"/>
    <lineage>
        <taxon>Eukaryota</taxon>
        <taxon>Metazoa</taxon>
        <taxon>Ecdysozoa</taxon>
        <taxon>Arthropoda</taxon>
        <taxon>Chelicerata</taxon>
        <taxon>Arachnida</taxon>
        <taxon>Acari</taxon>
        <taxon>Parasitiformes</taxon>
        <taxon>Ixodida</taxon>
        <taxon>Ixodoidea</taxon>
        <taxon>Ixodidae</taxon>
        <taxon>Ixodinae</taxon>
        <taxon>Ixodes</taxon>
    </lineage>
</organism>
<keyword evidence="16" id="KW-1185">Reference proteome</keyword>
<keyword evidence="7 11" id="KW-1133">Transmembrane helix</keyword>
<dbReference type="CDD" id="cd18993">
    <property type="entry name" value="LGIC_ECD_GluCl"/>
    <property type="match status" value="1"/>
</dbReference>
<dbReference type="InterPro" id="IPR006028">
    <property type="entry name" value="GABAA/Glycine_rcpt"/>
</dbReference>
<evidence type="ECO:0000256" key="8">
    <source>
        <dbReference type="ARBA" id="ARBA00023065"/>
    </source>
</evidence>
<dbReference type="InterPro" id="IPR038050">
    <property type="entry name" value="Neuro_actylchol_rec"/>
</dbReference>
<dbReference type="Proteomes" id="UP000001555">
    <property type="component" value="Unassembled WGS sequence"/>
</dbReference>
<feature type="transmembrane region" description="Helical" evidence="11">
    <location>
        <begin position="191"/>
        <end position="208"/>
    </location>
</feature>
<feature type="non-terminal residue" evidence="14">
    <location>
        <position position="292"/>
    </location>
</feature>
<dbReference type="PaxDb" id="6945-B7QD93"/>
<dbReference type="GO" id="GO:1902476">
    <property type="term" value="P:chloride transmembrane transport"/>
    <property type="evidence" value="ECO:0000318"/>
    <property type="project" value="GO_Central"/>
</dbReference>
<evidence type="ECO:0000259" key="13">
    <source>
        <dbReference type="Pfam" id="PF02932"/>
    </source>
</evidence>
<reference evidence="15" key="2">
    <citation type="submission" date="2020-05" db="UniProtKB">
        <authorList>
            <consortium name="EnsemblMetazoa"/>
        </authorList>
    </citation>
    <scope>IDENTIFICATION</scope>
    <source>
        <strain evidence="15">wikel</strain>
    </source>
</reference>
<comment type="caution">
    <text evidence="11">Lacks conserved residue(s) required for the propagation of feature annotation.</text>
</comment>
<dbReference type="EMBL" id="DS911923">
    <property type="protein sequence ID" value="EEC16815.1"/>
    <property type="molecule type" value="Genomic_DNA"/>
</dbReference>
<evidence type="ECO:0000256" key="1">
    <source>
        <dbReference type="ARBA" id="ARBA00004141"/>
    </source>
</evidence>
<dbReference type="PANTHER" id="PTHR18945">
    <property type="entry name" value="NEUROTRANSMITTER GATED ION CHANNEL"/>
    <property type="match status" value="1"/>
</dbReference>
<evidence type="ECO:0000256" key="2">
    <source>
        <dbReference type="ARBA" id="ARBA00004236"/>
    </source>
</evidence>
<evidence type="ECO:0000256" key="5">
    <source>
        <dbReference type="ARBA" id="ARBA00022692"/>
    </source>
</evidence>
<dbReference type="EMBL" id="ABJB010756862">
    <property type="status" value="NOT_ANNOTATED_CDS"/>
    <property type="molecule type" value="Genomic_DNA"/>
</dbReference>
<evidence type="ECO:0000256" key="7">
    <source>
        <dbReference type="ARBA" id="ARBA00022989"/>
    </source>
</evidence>
<dbReference type="SUPFAM" id="SSF63712">
    <property type="entry name" value="Nicotinic receptor ligand binding domain-like"/>
    <property type="match status" value="1"/>
</dbReference>
<dbReference type="Gene3D" id="2.70.170.10">
    <property type="entry name" value="Neurotransmitter-gated ion-channel ligand-binding domain"/>
    <property type="match status" value="1"/>
</dbReference>
<dbReference type="PROSITE" id="PS00236">
    <property type="entry name" value="NEUROTR_ION_CHANNEL"/>
    <property type="match status" value="1"/>
</dbReference>
<evidence type="ECO:0000259" key="12">
    <source>
        <dbReference type="Pfam" id="PF02931"/>
    </source>
</evidence>
<dbReference type="GO" id="GO:0005254">
    <property type="term" value="F:chloride channel activity"/>
    <property type="evidence" value="ECO:0007669"/>
    <property type="project" value="UniProtKB-ARBA"/>
</dbReference>
<evidence type="ECO:0000256" key="4">
    <source>
        <dbReference type="ARBA" id="ARBA00022475"/>
    </source>
</evidence>
<evidence type="ECO:0000313" key="14">
    <source>
        <dbReference type="EMBL" id="EEC16815.1"/>
    </source>
</evidence>
<dbReference type="GO" id="GO:0005886">
    <property type="term" value="C:plasma membrane"/>
    <property type="evidence" value="ECO:0007669"/>
    <property type="project" value="UniProtKB-SubCell"/>
</dbReference>
<gene>
    <name evidence="14" type="ORF">IscW_ISCW022626</name>
</gene>
<dbReference type="PRINTS" id="PR00252">
    <property type="entry name" value="NRIONCHANNEL"/>
</dbReference>
<dbReference type="InterPro" id="IPR006029">
    <property type="entry name" value="Neurotrans-gated_channel_TM"/>
</dbReference>
<keyword evidence="10 11" id="KW-0407">Ion channel</keyword>
<dbReference type="SUPFAM" id="SSF90112">
    <property type="entry name" value="Neurotransmitter-gated ion-channel transmembrane pore"/>
    <property type="match status" value="1"/>
</dbReference>
<dbReference type="STRING" id="6945.B7QD93"/>
<feature type="non-terminal residue" evidence="14">
    <location>
        <position position="1"/>
    </location>
</feature>
<evidence type="ECO:0000313" key="15">
    <source>
        <dbReference type="EnsemblMetazoa" id="ISCW022626-PA"/>
    </source>
</evidence>
<proteinExistence type="inferred from homology"/>
<feature type="transmembrane region" description="Helical" evidence="11">
    <location>
        <begin position="251"/>
        <end position="273"/>
    </location>
</feature>
<dbReference type="Gene3D" id="1.20.58.390">
    <property type="entry name" value="Neurotransmitter-gated ion-channel transmembrane domain"/>
    <property type="match status" value="1"/>
</dbReference>
<dbReference type="Pfam" id="PF02931">
    <property type="entry name" value="Neur_chan_LBD"/>
    <property type="match status" value="1"/>
</dbReference>
<comment type="similarity">
    <text evidence="11">Belongs to the ligand-gated ion channel (TC 1.A.9) family.</text>
</comment>
<dbReference type="InterPro" id="IPR006202">
    <property type="entry name" value="Neur_chan_lig-bd"/>
</dbReference>
<dbReference type="VEuPathDB" id="VectorBase:ISCP_019947"/>
<evidence type="ECO:0000256" key="6">
    <source>
        <dbReference type="ARBA" id="ARBA00022729"/>
    </source>
</evidence>
<dbReference type="EnsemblMetazoa" id="ISCW022626-RA">
    <property type="protein sequence ID" value="ISCW022626-PA"/>
    <property type="gene ID" value="ISCW022626"/>
</dbReference>
<evidence type="ECO:0000256" key="11">
    <source>
        <dbReference type="RuleBase" id="RU000687"/>
    </source>
</evidence>
<dbReference type="GO" id="GO:0004888">
    <property type="term" value="F:transmembrane signaling receptor activity"/>
    <property type="evidence" value="ECO:0007669"/>
    <property type="project" value="InterPro"/>
</dbReference>
<keyword evidence="3 11" id="KW-0813">Transport</keyword>
<dbReference type="InterPro" id="IPR018000">
    <property type="entry name" value="Neurotransmitter_ion_chnl_CS"/>
</dbReference>
<dbReference type="GO" id="GO:0099095">
    <property type="term" value="F:ligand-gated monoatomic anion channel activity"/>
    <property type="evidence" value="ECO:0007669"/>
    <property type="project" value="UniProtKB-ARBA"/>
</dbReference>
<feature type="domain" description="Neurotransmitter-gated ion-channel transmembrane" evidence="13">
    <location>
        <begin position="191"/>
        <end position="275"/>
    </location>
</feature>
<dbReference type="OrthoDB" id="6514602at2759"/>
<feature type="transmembrane region" description="Helical" evidence="11">
    <location>
        <begin position="213"/>
        <end position="231"/>
    </location>
</feature>
<dbReference type="EMBL" id="ABJB010079130">
    <property type="status" value="NOT_ANNOTATED_CDS"/>
    <property type="molecule type" value="Genomic_DNA"/>
</dbReference>
<evidence type="ECO:0000256" key="10">
    <source>
        <dbReference type="ARBA" id="ARBA00023303"/>
    </source>
</evidence>
<dbReference type="VEuPathDB" id="VectorBase:ISCI022626"/>
<dbReference type="GO" id="GO:0005231">
    <property type="term" value="F:excitatory extracellular ligand-gated monoatomic ion channel activity"/>
    <property type="evidence" value="ECO:0000318"/>
    <property type="project" value="GO_Central"/>
</dbReference>
<keyword evidence="8 11" id="KW-0406">Ion transport</keyword>
<evidence type="ECO:0000256" key="9">
    <source>
        <dbReference type="ARBA" id="ARBA00023136"/>
    </source>
</evidence>
<protein>
    <submittedName>
        <fullName evidence="14 15">Glutamate-gated chloride channel, putative</fullName>
    </submittedName>
</protein>
<reference evidence="14 16" key="1">
    <citation type="submission" date="2008-03" db="EMBL/GenBank/DDBJ databases">
        <title>Annotation of Ixodes scapularis.</title>
        <authorList>
            <consortium name="Ixodes scapularis Genome Project Consortium"/>
            <person name="Caler E."/>
            <person name="Hannick L.I."/>
            <person name="Bidwell S."/>
            <person name="Joardar V."/>
            <person name="Thiagarajan M."/>
            <person name="Amedeo P."/>
            <person name="Galinsky K.J."/>
            <person name="Schobel S."/>
            <person name="Inman J."/>
            <person name="Hostetler J."/>
            <person name="Miller J."/>
            <person name="Hammond M."/>
            <person name="Megy K."/>
            <person name="Lawson D."/>
            <person name="Kodira C."/>
            <person name="Sutton G."/>
            <person name="Meyer J."/>
            <person name="Hill C.A."/>
            <person name="Birren B."/>
            <person name="Nene V."/>
            <person name="Collins F."/>
            <person name="Alarcon-Chaidez F."/>
            <person name="Wikel S."/>
            <person name="Strausberg R."/>
        </authorList>
    </citation>
    <scope>NUCLEOTIDE SEQUENCE [LARGE SCALE GENOMIC DNA]</scope>
    <source>
        <strain evidence="16">Wikel</strain>
        <strain evidence="14">Wikel colony</strain>
    </source>
</reference>
<dbReference type="InterPro" id="IPR036734">
    <property type="entry name" value="Neur_chan_lig-bd_sf"/>
</dbReference>
<dbReference type="Pfam" id="PF02932">
    <property type="entry name" value="Neur_chan_memb"/>
    <property type="match status" value="1"/>
</dbReference>
<evidence type="ECO:0000256" key="3">
    <source>
        <dbReference type="ARBA" id="ARBA00022448"/>
    </source>
</evidence>
<dbReference type="EMBL" id="ABJB010176534">
    <property type="status" value="NOT_ANNOTATED_CDS"/>
    <property type="molecule type" value="Genomic_DNA"/>
</dbReference>
<dbReference type="PRINTS" id="PR00253">
    <property type="entry name" value="GABAARECEPTR"/>
</dbReference>
<keyword evidence="6" id="KW-0732">Signal</keyword>
<comment type="subcellular location">
    <subcellularLocation>
        <location evidence="2">Cell membrane</location>
    </subcellularLocation>
    <subcellularLocation>
        <location evidence="1">Membrane</location>
        <topology evidence="1">Multi-pass membrane protein</topology>
    </subcellularLocation>
</comment>
<dbReference type="InterPro" id="IPR036719">
    <property type="entry name" value="Neuro-gated_channel_TM_sf"/>
</dbReference>
<dbReference type="VEuPathDB" id="VectorBase:ISCW022626"/>
<evidence type="ECO:0000313" key="16">
    <source>
        <dbReference type="Proteomes" id="UP000001555"/>
    </source>
</evidence>
<keyword evidence="4" id="KW-1003">Cell membrane</keyword>
<dbReference type="InterPro" id="IPR006201">
    <property type="entry name" value="Neur_channel"/>
</dbReference>